<name>A0A437Q7L6_9GAMM</name>
<proteinExistence type="predicted"/>
<dbReference type="RefSeq" id="WP_127694067.1">
    <property type="nucleotide sequence ID" value="NZ_SACQ01000004.1"/>
</dbReference>
<keyword evidence="2" id="KW-1185">Reference proteome</keyword>
<comment type="caution">
    <text evidence="1">The sequence shown here is derived from an EMBL/GenBank/DDBJ whole genome shotgun (WGS) entry which is preliminary data.</text>
</comment>
<dbReference type="Proteomes" id="UP000282818">
    <property type="component" value="Unassembled WGS sequence"/>
</dbReference>
<dbReference type="AlphaFoldDB" id="A0A437Q7L6"/>
<organism evidence="1 2">
    <name type="scientific">Neptunomonas marina</name>
    <dbReference type="NCBI Taxonomy" id="1815562"/>
    <lineage>
        <taxon>Bacteria</taxon>
        <taxon>Pseudomonadati</taxon>
        <taxon>Pseudomonadota</taxon>
        <taxon>Gammaproteobacteria</taxon>
        <taxon>Oceanospirillales</taxon>
        <taxon>Oceanospirillaceae</taxon>
        <taxon>Neptunomonas</taxon>
    </lineage>
</organism>
<sequence length="134" mass="15645">MQLSIVELNQLEQCVRQGALPDTPSVLYQYLAAIEQSTQCCCRNEQRCVQLRSYRTLLDTICDSCVAHQWRQLCLDNIYRPLNALVMLNCSQHQRQQLLRMKREVYTLGQYFLATGHEFATDQPAASMQQWQRS</sequence>
<gene>
    <name evidence="1" type="ORF">EOE65_09400</name>
</gene>
<evidence type="ECO:0000313" key="2">
    <source>
        <dbReference type="Proteomes" id="UP000282818"/>
    </source>
</evidence>
<protein>
    <submittedName>
        <fullName evidence="1">Uncharacterized protein</fullName>
    </submittedName>
</protein>
<reference evidence="1 2" key="1">
    <citation type="submission" date="2019-01" db="EMBL/GenBank/DDBJ databases">
        <authorList>
            <person name="Chen W.-M."/>
        </authorList>
    </citation>
    <scope>NUCLEOTIDE SEQUENCE [LARGE SCALE GENOMIC DNA]</scope>
    <source>
        <strain evidence="1 2">HPM-16</strain>
    </source>
</reference>
<accession>A0A437Q7L6</accession>
<dbReference type="EMBL" id="SACQ01000004">
    <property type="protein sequence ID" value="RVU30532.1"/>
    <property type="molecule type" value="Genomic_DNA"/>
</dbReference>
<evidence type="ECO:0000313" key="1">
    <source>
        <dbReference type="EMBL" id="RVU30532.1"/>
    </source>
</evidence>